<evidence type="ECO:0000259" key="2">
    <source>
        <dbReference type="SMART" id="SM00014"/>
    </source>
</evidence>
<dbReference type="Gene3D" id="1.20.144.10">
    <property type="entry name" value="Phosphatidic acid phosphatase type 2/haloperoxidase"/>
    <property type="match status" value="1"/>
</dbReference>
<dbReference type="RefSeq" id="WP_302265079.1">
    <property type="nucleotide sequence ID" value="NZ_BAAAWO010000001.1"/>
</dbReference>
<gene>
    <name evidence="3" type="ORF">J2S64_003435</name>
</gene>
<feature type="transmembrane region" description="Helical" evidence="1">
    <location>
        <begin position="99"/>
        <end position="119"/>
    </location>
</feature>
<dbReference type="EMBL" id="JAVDYI010000001">
    <property type="protein sequence ID" value="MDR7359744.1"/>
    <property type="molecule type" value="Genomic_DNA"/>
</dbReference>
<evidence type="ECO:0000256" key="1">
    <source>
        <dbReference type="SAM" id="Phobius"/>
    </source>
</evidence>
<keyword evidence="4" id="KW-1185">Reference proteome</keyword>
<accession>A0ABU2BP44</accession>
<sequence>MTMNPTAQQSPTAAPGRALWPWYGALLLLAAAFWACYSFFVTTKLGQWIDEAALRGGEAFLAADKTRGPALAFLDHMPAASALLAAGFILFALVRRHDFVRPIVAGALLLGSAGSTQLLKHVVLERPDLNISEASMNSFPSGHTTFAAAAMATIFIVTPVAHRPLLALLGWGYAAVAGASTLVLGWHRPSDVIAAYLVVAWWSVLAGLFLRHAHGSSAAPATTGNQTRAAPERILRFLAILGIPMAAGALALAVAMPHPAIGTVGNVQLLLFLAVGLALVLGTAMVAGQFVHVLFARYGAPIRRRFVRGMK</sequence>
<feature type="transmembrane region" description="Helical" evidence="1">
    <location>
        <begin position="139"/>
        <end position="158"/>
    </location>
</feature>
<feature type="transmembrane region" description="Helical" evidence="1">
    <location>
        <begin position="193"/>
        <end position="213"/>
    </location>
</feature>
<name>A0ABU2BP44_9MICC</name>
<dbReference type="InterPro" id="IPR000326">
    <property type="entry name" value="PAP2/HPO"/>
</dbReference>
<dbReference type="SMART" id="SM00014">
    <property type="entry name" value="acidPPc"/>
    <property type="match status" value="1"/>
</dbReference>
<keyword evidence="1" id="KW-0812">Transmembrane</keyword>
<comment type="caution">
    <text evidence="3">The sequence shown here is derived from an EMBL/GenBank/DDBJ whole genome shotgun (WGS) entry which is preliminary data.</text>
</comment>
<reference evidence="3 4" key="1">
    <citation type="submission" date="2023-07" db="EMBL/GenBank/DDBJ databases">
        <title>Sequencing the genomes of 1000 actinobacteria strains.</title>
        <authorList>
            <person name="Klenk H.-P."/>
        </authorList>
    </citation>
    <scope>NUCLEOTIDE SEQUENCE [LARGE SCALE GENOMIC DNA]</scope>
    <source>
        <strain evidence="3 4">DSM 20167</strain>
    </source>
</reference>
<evidence type="ECO:0000313" key="3">
    <source>
        <dbReference type="EMBL" id="MDR7359744.1"/>
    </source>
</evidence>
<feature type="transmembrane region" description="Helical" evidence="1">
    <location>
        <begin position="165"/>
        <end position="187"/>
    </location>
</feature>
<feature type="transmembrane region" description="Helical" evidence="1">
    <location>
        <begin position="269"/>
        <end position="295"/>
    </location>
</feature>
<keyword evidence="1" id="KW-0472">Membrane</keyword>
<feature type="transmembrane region" description="Helical" evidence="1">
    <location>
        <begin position="76"/>
        <end position="94"/>
    </location>
</feature>
<protein>
    <submittedName>
        <fullName evidence="3">Membrane-associated phospholipid phosphatase</fullName>
    </submittedName>
</protein>
<feature type="transmembrane region" description="Helical" evidence="1">
    <location>
        <begin position="234"/>
        <end position="257"/>
    </location>
</feature>
<dbReference type="Pfam" id="PF01569">
    <property type="entry name" value="PAP2"/>
    <property type="match status" value="1"/>
</dbReference>
<dbReference type="Proteomes" id="UP001183817">
    <property type="component" value="Unassembled WGS sequence"/>
</dbReference>
<organism evidence="3 4">
    <name type="scientific">Paeniglutamicibacter sulfureus</name>
    <dbReference type="NCBI Taxonomy" id="43666"/>
    <lineage>
        <taxon>Bacteria</taxon>
        <taxon>Bacillati</taxon>
        <taxon>Actinomycetota</taxon>
        <taxon>Actinomycetes</taxon>
        <taxon>Micrococcales</taxon>
        <taxon>Micrococcaceae</taxon>
        <taxon>Paeniglutamicibacter</taxon>
    </lineage>
</organism>
<dbReference type="SUPFAM" id="SSF48317">
    <property type="entry name" value="Acid phosphatase/Vanadium-dependent haloperoxidase"/>
    <property type="match status" value="1"/>
</dbReference>
<dbReference type="InterPro" id="IPR036938">
    <property type="entry name" value="PAP2/HPO_sf"/>
</dbReference>
<evidence type="ECO:0000313" key="4">
    <source>
        <dbReference type="Proteomes" id="UP001183817"/>
    </source>
</evidence>
<proteinExistence type="predicted"/>
<feature type="transmembrane region" description="Helical" evidence="1">
    <location>
        <begin position="20"/>
        <end position="40"/>
    </location>
</feature>
<keyword evidence="1" id="KW-1133">Transmembrane helix</keyword>
<feature type="domain" description="Phosphatidic acid phosphatase type 2/haloperoxidase" evidence="2">
    <location>
        <begin position="100"/>
        <end position="207"/>
    </location>
</feature>